<evidence type="ECO:0000313" key="3">
    <source>
        <dbReference type="EMBL" id="KAJ4400693.1"/>
    </source>
</evidence>
<keyword evidence="4" id="KW-1185">Reference proteome</keyword>
<dbReference type="InterPro" id="IPR020471">
    <property type="entry name" value="AKR"/>
</dbReference>
<dbReference type="Gene3D" id="3.20.20.100">
    <property type="entry name" value="NADP-dependent oxidoreductase domain"/>
    <property type="match status" value="1"/>
</dbReference>
<evidence type="ECO:0000256" key="1">
    <source>
        <dbReference type="ARBA" id="ARBA00023002"/>
    </source>
</evidence>
<reference evidence="3" key="1">
    <citation type="submission" date="2022-10" db="EMBL/GenBank/DDBJ databases">
        <title>Tapping the CABI collections for fungal endophytes: first genome assemblies for Collariella, Neodidymelliopsis, Ascochyta clinopodiicola, Didymella pomorum, Didymosphaeria variabile, Neocosmospora piperis and Neocucurbitaria cava.</title>
        <authorList>
            <person name="Hill R."/>
        </authorList>
    </citation>
    <scope>NUCLEOTIDE SEQUENCE</scope>
    <source>
        <strain evidence="3">IMI 355091</strain>
    </source>
</reference>
<dbReference type="InterPro" id="IPR050523">
    <property type="entry name" value="AKR_Detox_Biosynth"/>
</dbReference>
<dbReference type="PANTHER" id="PTHR43364:SF4">
    <property type="entry name" value="NAD(P)-LINKED OXIDOREDUCTASE SUPERFAMILY PROTEIN"/>
    <property type="match status" value="1"/>
</dbReference>
<protein>
    <recommendedName>
        <fullName evidence="2">NADP-dependent oxidoreductase domain-containing protein</fullName>
    </recommendedName>
</protein>
<evidence type="ECO:0000259" key="2">
    <source>
        <dbReference type="Pfam" id="PF00248"/>
    </source>
</evidence>
<dbReference type="InterPro" id="IPR023210">
    <property type="entry name" value="NADP_OxRdtase_dom"/>
</dbReference>
<dbReference type="OrthoDB" id="48988at2759"/>
<dbReference type="GO" id="GO:0016491">
    <property type="term" value="F:oxidoreductase activity"/>
    <property type="evidence" value="ECO:0007669"/>
    <property type="project" value="UniProtKB-KW"/>
</dbReference>
<proteinExistence type="predicted"/>
<dbReference type="InterPro" id="IPR036812">
    <property type="entry name" value="NAD(P)_OxRdtase_dom_sf"/>
</dbReference>
<comment type="caution">
    <text evidence="3">The sequence shown here is derived from an EMBL/GenBank/DDBJ whole genome shotgun (WGS) entry which is preliminary data.</text>
</comment>
<dbReference type="PANTHER" id="PTHR43364">
    <property type="entry name" value="NADH-SPECIFIC METHYLGLYOXAL REDUCTASE-RELATED"/>
    <property type="match status" value="1"/>
</dbReference>
<name>A0A9W8Z8X3_9PLEO</name>
<dbReference type="CDD" id="cd19075">
    <property type="entry name" value="AKR_AKR7A1-5"/>
    <property type="match status" value="1"/>
</dbReference>
<dbReference type="Pfam" id="PF00248">
    <property type="entry name" value="Aldo_ket_red"/>
    <property type="match status" value="1"/>
</dbReference>
<dbReference type="PRINTS" id="PR00069">
    <property type="entry name" value="ALDKETRDTASE"/>
</dbReference>
<gene>
    <name evidence="3" type="ORF">N0V91_008531</name>
</gene>
<accession>A0A9W8Z8X3</accession>
<feature type="domain" description="NADP-dependent oxidoreductase" evidence="2">
    <location>
        <begin position="8"/>
        <end position="311"/>
    </location>
</feature>
<dbReference type="EMBL" id="JAPEVA010000085">
    <property type="protein sequence ID" value="KAJ4400693.1"/>
    <property type="molecule type" value="Genomic_DNA"/>
</dbReference>
<dbReference type="Proteomes" id="UP001140510">
    <property type="component" value="Unassembled WGS sequence"/>
</dbReference>
<sequence length="333" mass="37148">MADREKIEIVLGTANFGYDNNWWGESDAHILEAFSLLRQYGHNKLDSAQQYAGSEAKLGSLGAGTQYGLSIDTKWLGGWAREENANKKEAIVTTAERSLSKLGVANVDVFYIHAPIYDTPLKDTLSGVNAVFEAGMFRRFGLSNYPPEDVQKVYDVCKANNFVLPSVYQGSYSAISRGQEYRILPLLRKLGIAFYAYSPIAGGFLTKTREQIQSNITRFSPDQMYGLYHKMYVKHAFLEGLDEWTRIADEEGVSKTELAYRWIVFNSGLRSEHGDAVVIGASNSTQLEQTLMACAKGPLSEQAARRIDGIWKTVKHEAYIDNYQAVFGAKGSE</sequence>
<keyword evidence="1" id="KW-0560">Oxidoreductase</keyword>
<dbReference type="SUPFAM" id="SSF51430">
    <property type="entry name" value="NAD(P)-linked oxidoreductase"/>
    <property type="match status" value="1"/>
</dbReference>
<evidence type="ECO:0000313" key="4">
    <source>
        <dbReference type="Proteomes" id="UP001140510"/>
    </source>
</evidence>
<organism evidence="3 4">
    <name type="scientific">Didymella pomorum</name>
    <dbReference type="NCBI Taxonomy" id="749634"/>
    <lineage>
        <taxon>Eukaryota</taxon>
        <taxon>Fungi</taxon>
        <taxon>Dikarya</taxon>
        <taxon>Ascomycota</taxon>
        <taxon>Pezizomycotina</taxon>
        <taxon>Dothideomycetes</taxon>
        <taxon>Pleosporomycetidae</taxon>
        <taxon>Pleosporales</taxon>
        <taxon>Pleosporineae</taxon>
        <taxon>Didymellaceae</taxon>
        <taxon>Didymella</taxon>
    </lineage>
</organism>
<dbReference type="AlphaFoldDB" id="A0A9W8Z8X3"/>